<keyword evidence="2" id="KW-1185">Reference proteome</keyword>
<gene>
    <name evidence="1" type="ORF">CLF_103439</name>
</gene>
<accession>G7Y9R1</accession>
<dbReference type="AlphaFoldDB" id="G7Y9R1"/>
<proteinExistence type="predicted"/>
<dbReference type="Proteomes" id="UP000008909">
    <property type="component" value="Unassembled WGS sequence"/>
</dbReference>
<name>G7Y9R1_CLOSI</name>
<reference evidence="1" key="1">
    <citation type="journal article" date="2011" name="Genome Biol.">
        <title>The draft genome of the carcinogenic human liver fluke Clonorchis sinensis.</title>
        <authorList>
            <person name="Wang X."/>
            <person name="Chen W."/>
            <person name="Huang Y."/>
            <person name="Sun J."/>
            <person name="Men J."/>
            <person name="Liu H."/>
            <person name="Luo F."/>
            <person name="Guo L."/>
            <person name="Lv X."/>
            <person name="Deng C."/>
            <person name="Zhou C."/>
            <person name="Fan Y."/>
            <person name="Li X."/>
            <person name="Huang L."/>
            <person name="Hu Y."/>
            <person name="Liang C."/>
            <person name="Hu X."/>
            <person name="Xu J."/>
            <person name="Yu X."/>
        </authorList>
    </citation>
    <scope>NUCLEOTIDE SEQUENCE [LARGE SCALE GENOMIC DNA]</scope>
    <source>
        <strain evidence="1">Henan</strain>
    </source>
</reference>
<evidence type="ECO:0000313" key="1">
    <source>
        <dbReference type="EMBL" id="GAA49695.1"/>
    </source>
</evidence>
<evidence type="ECO:0008006" key="3">
    <source>
        <dbReference type="Google" id="ProtNLM"/>
    </source>
</evidence>
<dbReference type="EMBL" id="DF142978">
    <property type="protein sequence ID" value="GAA49695.1"/>
    <property type="molecule type" value="Genomic_DNA"/>
</dbReference>
<organism evidence="1 2">
    <name type="scientific">Clonorchis sinensis</name>
    <name type="common">Chinese liver fluke</name>
    <dbReference type="NCBI Taxonomy" id="79923"/>
    <lineage>
        <taxon>Eukaryota</taxon>
        <taxon>Metazoa</taxon>
        <taxon>Spiralia</taxon>
        <taxon>Lophotrochozoa</taxon>
        <taxon>Platyhelminthes</taxon>
        <taxon>Trematoda</taxon>
        <taxon>Digenea</taxon>
        <taxon>Opisthorchiida</taxon>
        <taxon>Opisthorchiata</taxon>
        <taxon>Opisthorchiidae</taxon>
        <taxon>Clonorchis</taxon>
    </lineage>
</organism>
<evidence type="ECO:0000313" key="2">
    <source>
        <dbReference type="Proteomes" id="UP000008909"/>
    </source>
</evidence>
<sequence length="147" mass="16578">MIPLWGIDLNRVVKRLLASLLLRRPTVTRETLTREQKIGFRRGAFDSVDGSVSLDTLAHQGMPRKSVNTISYLFAQTSGLVKRDQIVFDENLVELENADDIVLVFEEDKKSLASLDELTKAFCIHFAPTKCKVMLVDMQSLNTPITI</sequence>
<reference key="2">
    <citation type="submission" date="2011-10" db="EMBL/GenBank/DDBJ databases">
        <title>The genome and transcriptome sequence of Clonorchis sinensis provide insights into the carcinogenic liver fluke.</title>
        <authorList>
            <person name="Wang X."/>
            <person name="Huang Y."/>
            <person name="Chen W."/>
            <person name="Liu H."/>
            <person name="Guo L."/>
            <person name="Chen Y."/>
            <person name="Luo F."/>
            <person name="Zhou W."/>
            <person name="Sun J."/>
            <person name="Mao Q."/>
            <person name="Liang P."/>
            <person name="Zhou C."/>
            <person name="Tian Y."/>
            <person name="Men J."/>
            <person name="Lv X."/>
            <person name="Huang L."/>
            <person name="Zhou J."/>
            <person name="Hu Y."/>
            <person name="Li R."/>
            <person name="Zhang F."/>
            <person name="Lei H."/>
            <person name="Li X."/>
            <person name="Hu X."/>
            <person name="Liang C."/>
            <person name="Xu J."/>
            <person name="Wu Z."/>
            <person name="Yu X."/>
        </authorList>
    </citation>
    <scope>NUCLEOTIDE SEQUENCE</scope>
    <source>
        <strain>Henan</strain>
    </source>
</reference>
<protein>
    <recommendedName>
        <fullName evidence="3">Reverse transcriptase domain-containing protein</fullName>
    </recommendedName>
</protein>